<evidence type="ECO:0000313" key="2">
    <source>
        <dbReference type="Proteomes" id="UP000294508"/>
    </source>
</evidence>
<proteinExistence type="predicted"/>
<reference evidence="1 2" key="1">
    <citation type="journal article" date="2015" name="Stand. Genomic Sci.">
        <title>Genomic Encyclopedia of Bacterial and Archaeal Type Strains, Phase III: the genomes of soil and plant-associated and newly described type strains.</title>
        <authorList>
            <person name="Whitman W.B."/>
            <person name="Woyke T."/>
            <person name="Klenk H.P."/>
            <person name="Zhou Y."/>
            <person name="Lilburn T.G."/>
            <person name="Beck B.J."/>
            <person name="De Vos P."/>
            <person name="Vandamme P."/>
            <person name="Eisen J.A."/>
            <person name="Garrity G."/>
            <person name="Hugenholtz P."/>
            <person name="Kyrpides N.C."/>
        </authorList>
    </citation>
    <scope>NUCLEOTIDE SEQUENCE [LARGE SCALE GENOMIC DNA]</scope>
    <source>
        <strain evidence="1 2">VKM Ac-2572</strain>
    </source>
</reference>
<evidence type="ECO:0000313" key="1">
    <source>
        <dbReference type="EMBL" id="TCO13916.1"/>
    </source>
</evidence>
<dbReference type="Proteomes" id="UP000294508">
    <property type="component" value="Unassembled WGS sequence"/>
</dbReference>
<organism evidence="1 2">
    <name type="scientific">Kribbella steppae</name>
    <dbReference type="NCBI Taxonomy" id="2512223"/>
    <lineage>
        <taxon>Bacteria</taxon>
        <taxon>Bacillati</taxon>
        <taxon>Actinomycetota</taxon>
        <taxon>Actinomycetes</taxon>
        <taxon>Propionibacteriales</taxon>
        <taxon>Kribbellaceae</taxon>
        <taxon>Kribbella</taxon>
    </lineage>
</organism>
<name>A0A4R2GUE8_9ACTN</name>
<dbReference type="RefSeq" id="WP_199238709.1">
    <property type="nucleotide sequence ID" value="NZ_SLWN01000025.1"/>
</dbReference>
<protein>
    <submittedName>
        <fullName evidence="1">Uncharacterized protein</fullName>
    </submittedName>
</protein>
<gene>
    <name evidence="1" type="ORF">EV652_12577</name>
</gene>
<keyword evidence="2" id="KW-1185">Reference proteome</keyword>
<accession>A0A4R2GUE8</accession>
<sequence>MITLLVLAGLIGWALERNHRRQRWPSTRGIGHNAVPDRDLERAVADVRAADQFMNSW</sequence>
<dbReference type="AlphaFoldDB" id="A0A4R2GUE8"/>
<dbReference type="EMBL" id="SLWN01000025">
    <property type="protein sequence ID" value="TCO13916.1"/>
    <property type="molecule type" value="Genomic_DNA"/>
</dbReference>
<comment type="caution">
    <text evidence="1">The sequence shown here is derived from an EMBL/GenBank/DDBJ whole genome shotgun (WGS) entry which is preliminary data.</text>
</comment>